<protein>
    <submittedName>
        <fullName evidence="4">EAL domain-containing protein</fullName>
    </submittedName>
</protein>
<dbReference type="HOGENOM" id="CLU_000445_70_36_9"/>
<keyword evidence="1" id="KW-1133">Transmembrane helix</keyword>
<dbReference type="Pfam" id="PF00990">
    <property type="entry name" value="GGDEF"/>
    <property type="match status" value="1"/>
</dbReference>
<dbReference type="Proteomes" id="UP000005753">
    <property type="component" value="Chromosome"/>
</dbReference>
<name>I5AXI4_EUBC6</name>
<proteinExistence type="predicted"/>
<evidence type="ECO:0000259" key="3">
    <source>
        <dbReference type="PROSITE" id="PS50887"/>
    </source>
</evidence>
<dbReference type="GO" id="GO:0071111">
    <property type="term" value="F:cyclic-guanylate-specific phosphodiesterase activity"/>
    <property type="evidence" value="ECO:0007669"/>
    <property type="project" value="InterPro"/>
</dbReference>
<organism evidence="4 5">
    <name type="scientific">Eubacterium cellulosolvens (strain ATCC 43171 / JCM 9499 / 6)</name>
    <name type="common">Cillobacterium cellulosolvens</name>
    <dbReference type="NCBI Taxonomy" id="633697"/>
    <lineage>
        <taxon>Bacteria</taxon>
        <taxon>Bacillati</taxon>
        <taxon>Bacillota</taxon>
        <taxon>Clostridia</taxon>
        <taxon>Eubacteriales</taxon>
        <taxon>Eubacteriaceae</taxon>
        <taxon>Eubacterium</taxon>
    </lineage>
</organism>
<evidence type="ECO:0000313" key="5">
    <source>
        <dbReference type="Proteomes" id="UP000005753"/>
    </source>
</evidence>
<keyword evidence="1" id="KW-0812">Transmembrane</keyword>
<dbReference type="EMBL" id="CM001487">
    <property type="protein sequence ID" value="EIM58507.1"/>
    <property type="molecule type" value="Genomic_DNA"/>
</dbReference>
<evidence type="ECO:0000256" key="1">
    <source>
        <dbReference type="SAM" id="Phobius"/>
    </source>
</evidence>
<dbReference type="Pfam" id="PF00563">
    <property type="entry name" value="EAL"/>
    <property type="match status" value="1"/>
</dbReference>
<dbReference type="eggNOG" id="COG2199">
    <property type="taxonomic scope" value="Bacteria"/>
</dbReference>
<feature type="transmembrane region" description="Helical" evidence="1">
    <location>
        <begin position="275"/>
        <end position="292"/>
    </location>
</feature>
<keyword evidence="1" id="KW-0472">Membrane</keyword>
<reference evidence="4 5" key="2">
    <citation type="submission" date="2012-02" db="EMBL/GenBank/DDBJ databases">
        <title>Improved High-Quality Draft sequence of Eubacterium cellulosolvens 6.</title>
        <authorList>
            <consortium name="US DOE Joint Genome Institute"/>
            <person name="Lucas S."/>
            <person name="Han J."/>
            <person name="Lapidus A."/>
            <person name="Cheng J.-F."/>
            <person name="Goodwin L."/>
            <person name="Pitluck S."/>
            <person name="Peters L."/>
            <person name="Mikhailova N."/>
            <person name="Gu W."/>
            <person name="Detter J.C."/>
            <person name="Han C."/>
            <person name="Tapia R."/>
            <person name="Land M."/>
            <person name="Hauser L."/>
            <person name="Kyrpides N."/>
            <person name="Ivanova N."/>
            <person name="Pagani I."/>
            <person name="Johnson E."/>
            <person name="Mukhopadhyay B."/>
            <person name="Anderson I."/>
            <person name="Woyke T."/>
        </authorList>
    </citation>
    <scope>NUCLEOTIDE SEQUENCE [LARGE SCALE GENOMIC DNA]</scope>
    <source>
        <strain evidence="4 5">6</strain>
    </source>
</reference>
<evidence type="ECO:0000259" key="2">
    <source>
        <dbReference type="PROSITE" id="PS50883"/>
    </source>
</evidence>
<dbReference type="InterPro" id="IPR050706">
    <property type="entry name" value="Cyclic-di-GMP_PDE-like"/>
</dbReference>
<dbReference type="Pfam" id="PF00497">
    <property type="entry name" value="SBP_bac_3"/>
    <property type="match status" value="1"/>
</dbReference>
<dbReference type="SMART" id="SM00062">
    <property type="entry name" value="PBPb"/>
    <property type="match status" value="1"/>
</dbReference>
<dbReference type="SMART" id="SM00052">
    <property type="entry name" value="EAL"/>
    <property type="match status" value="1"/>
</dbReference>
<dbReference type="PANTHER" id="PTHR33121">
    <property type="entry name" value="CYCLIC DI-GMP PHOSPHODIESTERASE PDEF"/>
    <property type="match status" value="1"/>
</dbReference>
<gene>
    <name evidence="4" type="ORF">EubceDRAFT1_2808</name>
</gene>
<feature type="domain" description="GGDEF" evidence="3">
    <location>
        <begin position="338"/>
        <end position="472"/>
    </location>
</feature>
<dbReference type="SUPFAM" id="SSF141868">
    <property type="entry name" value="EAL domain-like"/>
    <property type="match status" value="1"/>
</dbReference>
<dbReference type="PANTHER" id="PTHR33121:SF70">
    <property type="entry name" value="SIGNALING PROTEIN YKOW"/>
    <property type="match status" value="1"/>
</dbReference>
<dbReference type="PROSITE" id="PS50883">
    <property type="entry name" value="EAL"/>
    <property type="match status" value="1"/>
</dbReference>
<dbReference type="InterPro" id="IPR001638">
    <property type="entry name" value="Solute-binding_3/MltF_N"/>
</dbReference>
<sequence>MRKCRSVNRILSLAVCLITLLLGGFVIATSSAAENRSDALLVGVPTDRCPMFYRDPESHELVGIGIDLMTEVMEEAGYPVHFVELTEPTLKDSLDNPGYDLILPFGSAISSTSGRSSVISEALFQTPFTLVTLKDKDLPSVYHIRVGMLKSQRGVADTVKGLYPDMEISFYDSVNVCVEALRSGKVEALLNNSYVWSYILQKPSYEDLEMHSTGIISVDFCAGTLDTPKGKALIAQVNKGIRALDDAKEQTVILDYTTRKLYDNDLFDTIYEHRLFFVISSIFFWLFIFMIIRRWQTMRADHEKTVRKLVDHDPLTGVLSMNGFRKRVKELLTEHPDISYAIAYNNINDFKFINDSLGKEAGDDLLRFWAERTRMVLTDEEAVGRAESDHFVVLRKVGGNIVASDEKLVIDPVRNYFIDQGKDLRVYLSTGIYVVMPEDYKDPDVDHMIDLARVVEKKVREKGKDGCEFYNQEQWEKEKWIADLVGHLRTAIRTNELRIWYQPQVDFETKEISGAEALCRWKHAKLGCIPPSEFIPALEDSGSIYELDCYVWDKVCQDLHRWNEKGKHMTVSVNVSRCDIHDNQNLADHFHGLIEKYDLTPDQLKIEITESAYVEDSSLLIKITQELNNYGFQVEMDDFGSGYSSLNMLKEVPVNRIKLDLRFLTEDGDPEKGRIIIECMIHMARALGMDIIAEGVETVEQAEFLNALGCTEMQGYYFFKPMPANEFEES</sequence>
<dbReference type="InterPro" id="IPR035919">
    <property type="entry name" value="EAL_sf"/>
</dbReference>
<dbReference type="Gene3D" id="3.20.20.450">
    <property type="entry name" value="EAL domain"/>
    <property type="match status" value="1"/>
</dbReference>
<dbReference type="CDD" id="cd01948">
    <property type="entry name" value="EAL"/>
    <property type="match status" value="1"/>
</dbReference>
<dbReference type="STRING" id="633697.EubceDRAFT1_2808"/>
<dbReference type="Gene3D" id="3.40.190.10">
    <property type="entry name" value="Periplasmic binding protein-like II"/>
    <property type="match status" value="2"/>
</dbReference>
<dbReference type="Gene3D" id="3.30.70.270">
    <property type="match status" value="1"/>
</dbReference>
<dbReference type="InterPro" id="IPR043128">
    <property type="entry name" value="Rev_trsase/Diguanyl_cyclase"/>
</dbReference>
<accession>I5AXI4</accession>
<evidence type="ECO:0000313" key="4">
    <source>
        <dbReference type="EMBL" id="EIM58507.1"/>
    </source>
</evidence>
<keyword evidence="5" id="KW-1185">Reference proteome</keyword>
<dbReference type="SMART" id="SM00267">
    <property type="entry name" value="GGDEF"/>
    <property type="match status" value="1"/>
</dbReference>
<dbReference type="SUPFAM" id="SSF55073">
    <property type="entry name" value="Nucleotide cyclase"/>
    <property type="match status" value="1"/>
</dbReference>
<dbReference type="SUPFAM" id="SSF53850">
    <property type="entry name" value="Periplasmic binding protein-like II"/>
    <property type="match status" value="1"/>
</dbReference>
<dbReference type="InterPro" id="IPR000160">
    <property type="entry name" value="GGDEF_dom"/>
</dbReference>
<dbReference type="InterPro" id="IPR029787">
    <property type="entry name" value="Nucleotide_cyclase"/>
</dbReference>
<dbReference type="OrthoDB" id="9805474at2"/>
<dbReference type="eggNOG" id="COG0834">
    <property type="taxonomic scope" value="Bacteria"/>
</dbReference>
<dbReference type="InterPro" id="IPR001633">
    <property type="entry name" value="EAL_dom"/>
</dbReference>
<feature type="domain" description="EAL" evidence="2">
    <location>
        <begin position="481"/>
        <end position="730"/>
    </location>
</feature>
<dbReference type="AlphaFoldDB" id="I5AXI4"/>
<dbReference type="eggNOG" id="COG2200">
    <property type="taxonomic scope" value="Bacteria"/>
</dbReference>
<reference evidence="4 5" key="1">
    <citation type="submission" date="2010-08" db="EMBL/GenBank/DDBJ databases">
        <authorList>
            <consortium name="US DOE Joint Genome Institute (JGI-PGF)"/>
            <person name="Lucas S."/>
            <person name="Copeland A."/>
            <person name="Lapidus A."/>
            <person name="Cheng J.-F."/>
            <person name="Bruce D."/>
            <person name="Goodwin L."/>
            <person name="Pitluck S."/>
            <person name="Land M.L."/>
            <person name="Hauser L."/>
            <person name="Chang Y.-J."/>
            <person name="Anderson I.J."/>
            <person name="Johnson E."/>
            <person name="Mulhopadhyay B."/>
            <person name="Kyrpides N."/>
            <person name="Woyke T.J."/>
        </authorList>
    </citation>
    <scope>NUCLEOTIDE SEQUENCE [LARGE SCALE GENOMIC DNA]</scope>
    <source>
        <strain evidence="4 5">6</strain>
    </source>
</reference>
<dbReference type="PROSITE" id="PS50887">
    <property type="entry name" value="GGDEF"/>
    <property type="match status" value="1"/>
</dbReference>